<reference evidence="2 3" key="1">
    <citation type="journal article" date="2005" name="Int. J. Syst. Evol. Microbiol.">
        <title>Bacillus litoralis sp. nov., isolated from a tidal flat of the Yellow Sea in Korea.</title>
        <authorList>
            <person name="Yoon J.H."/>
            <person name="Oh T.K."/>
        </authorList>
    </citation>
    <scope>NUCLEOTIDE SEQUENCE [LARGE SCALE GENOMIC DNA]</scope>
    <source>
        <strain evidence="2 3">SW-211</strain>
    </source>
</reference>
<evidence type="ECO:0000259" key="1">
    <source>
        <dbReference type="Pfam" id="PF13581"/>
    </source>
</evidence>
<dbReference type="AlphaFoldDB" id="A0A5C6W2H4"/>
<keyword evidence="3" id="KW-1185">Reference proteome</keyword>
<feature type="domain" description="Histidine kinase/HSP90-like ATPase" evidence="1">
    <location>
        <begin position="30"/>
        <end position="125"/>
    </location>
</feature>
<dbReference type="EMBL" id="VOQF01000005">
    <property type="protein sequence ID" value="TXC91097.1"/>
    <property type="molecule type" value="Genomic_DNA"/>
</dbReference>
<name>A0A5C6W2H4_9BACI</name>
<gene>
    <name evidence="2" type="ORF">FS935_09345</name>
</gene>
<evidence type="ECO:0000313" key="2">
    <source>
        <dbReference type="EMBL" id="TXC91097.1"/>
    </source>
</evidence>
<comment type="caution">
    <text evidence="2">The sequence shown here is derived from an EMBL/GenBank/DDBJ whole genome shotgun (WGS) entry which is preliminary data.</text>
</comment>
<dbReference type="RefSeq" id="WP_146947860.1">
    <property type="nucleotide sequence ID" value="NZ_VOQF01000005.1"/>
</dbReference>
<proteinExistence type="predicted"/>
<dbReference type="Pfam" id="PF13581">
    <property type="entry name" value="HATPase_c_2"/>
    <property type="match status" value="1"/>
</dbReference>
<accession>A0A5C6W2H4</accession>
<organism evidence="2 3">
    <name type="scientific">Metabacillus litoralis</name>
    <dbReference type="NCBI Taxonomy" id="152268"/>
    <lineage>
        <taxon>Bacteria</taxon>
        <taxon>Bacillati</taxon>
        <taxon>Bacillota</taxon>
        <taxon>Bacilli</taxon>
        <taxon>Bacillales</taxon>
        <taxon>Bacillaceae</taxon>
        <taxon>Metabacillus</taxon>
    </lineage>
</organism>
<protein>
    <submittedName>
        <fullName evidence="2">ATP-binding protein</fullName>
    </submittedName>
</protein>
<dbReference type="SUPFAM" id="SSF55874">
    <property type="entry name" value="ATPase domain of HSP90 chaperone/DNA topoisomerase II/histidine kinase"/>
    <property type="match status" value="1"/>
</dbReference>
<sequence>MFKWDVQLPCDLDEIESFDDALRDKFEEYSCSLQEHICFITHELLVNSFEATINKYGDDAHQYNLYAEVEMKEDEYIIQISDECGGVPQEALTYDLEDFLHNERGRGLLLIKELVDSISFHREHEEELYTVLVKKKRSG</sequence>
<dbReference type="Gene3D" id="3.30.565.10">
    <property type="entry name" value="Histidine kinase-like ATPase, C-terminal domain"/>
    <property type="match status" value="1"/>
</dbReference>
<dbReference type="GO" id="GO:0005524">
    <property type="term" value="F:ATP binding"/>
    <property type="evidence" value="ECO:0007669"/>
    <property type="project" value="UniProtKB-KW"/>
</dbReference>
<dbReference type="Proteomes" id="UP000321363">
    <property type="component" value="Unassembled WGS sequence"/>
</dbReference>
<keyword evidence="2" id="KW-0067">ATP-binding</keyword>
<evidence type="ECO:0000313" key="3">
    <source>
        <dbReference type="Proteomes" id="UP000321363"/>
    </source>
</evidence>
<dbReference type="InterPro" id="IPR036890">
    <property type="entry name" value="HATPase_C_sf"/>
</dbReference>
<keyword evidence="2" id="KW-0547">Nucleotide-binding</keyword>
<dbReference type="InterPro" id="IPR003594">
    <property type="entry name" value="HATPase_dom"/>
</dbReference>
<dbReference type="OrthoDB" id="2621827at2"/>